<evidence type="ECO:0008006" key="4">
    <source>
        <dbReference type="Google" id="ProtNLM"/>
    </source>
</evidence>
<name>A0A6A5VXB2_9PLEO</name>
<accession>A0A6A5VXB2</accession>
<dbReference type="OrthoDB" id="9986881at2759"/>
<feature type="compositionally biased region" description="Acidic residues" evidence="1">
    <location>
        <begin position="137"/>
        <end position="148"/>
    </location>
</feature>
<keyword evidence="3" id="KW-1185">Reference proteome</keyword>
<feature type="compositionally biased region" description="Basic and acidic residues" evidence="1">
    <location>
        <begin position="116"/>
        <end position="128"/>
    </location>
</feature>
<feature type="compositionally biased region" description="Polar residues" evidence="1">
    <location>
        <begin position="88"/>
        <end position="115"/>
    </location>
</feature>
<evidence type="ECO:0000313" key="3">
    <source>
        <dbReference type="Proteomes" id="UP000799779"/>
    </source>
</evidence>
<gene>
    <name evidence="2" type="ORF">P154DRAFT_527709</name>
</gene>
<evidence type="ECO:0000256" key="1">
    <source>
        <dbReference type="SAM" id="MobiDB-lite"/>
    </source>
</evidence>
<organism evidence="2 3">
    <name type="scientific">Amniculicola lignicola CBS 123094</name>
    <dbReference type="NCBI Taxonomy" id="1392246"/>
    <lineage>
        <taxon>Eukaryota</taxon>
        <taxon>Fungi</taxon>
        <taxon>Dikarya</taxon>
        <taxon>Ascomycota</taxon>
        <taxon>Pezizomycotina</taxon>
        <taxon>Dothideomycetes</taxon>
        <taxon>Pleosporomycetidae</taxon>
        <taxon>Pleosporales</taxon>
        <taxon>Amniculicolaceae</taxon>
        <taxon>Amniculicola</taxon>
    </lineage>
</organism>
<dbReference type="AlphaFoldDB" id="A0A6A5VXB2"/>
<proteinExistence type="predicted"/>
<dbReference type="Proteomes" id="UP000799779">
    <property type="component" value="Unassembled WGS sequence"/>
</dbReference>
<sequence length="334" mass="36165">MASTSTFDWQSPPPSLALDTALTDAEIDLASFSAGTVPAIAISQCEQIPRVISPSSPVPSFWSGTTRASSPERLSNMATPIPPALPLQPTSKPYSPSTAPDSTQFWEFMGQQDSPSHLKPDASEESRRSSVSSSSFDSDEAGGEDNSDIDVLPLAPVPHLPRQGIFAPATDVPSRGSSISRASFTDRNRAITTTPLPSRFEAETLTTEFIQHIETLGHSPYTMNPALFAKFCETVYPDPNSRSSSVDTSVSVPMARFHVFMAMAIGMKVRIRNSTEATNTLLDRCYELAMQQATSVTFWQELGGIEAVQLLGIMAAVKKDASFEPRPLQPSFSW</sequence>
<feature type="region of interest" description="Disordered" evidence="1">
    <location>
        <begin position="53"/>
        <end position="194"/>
    </location>
</feature>
<feature type="compositionally biased region" description="Polar residues" evidence="1">
    <location>
        <begin position="62"/>
        <end position="78"/>
    </location>
</feature>
<evidence type="ECO:0000313" key="2">
    <source>
        <dbReference type="EMBL" id="KAF1993517.1"/>
    </source>
</evidence>
<protein>
    <recommendedName>
        <fullName evidence="4">Transcription factor domain-containing protein</fullName>
    </recommendedName>
</protein>
<dbReference type="EMBL" id="ML977699">
    <property type="protein sequence ID" value="KAF1993517.1"/>
    <property type="molecule type" value="Genomic_DNA"/>
</dbReference>
<reference evidence="2" key="1">
    <citation type="journal article" date="2020" name="Stud. Mycol.">
        <title>101 Dothideomycetes genomes: a test case for predicting lifestyles and emergence of pathogens.</title>
        <authorList>
            <person name="Haridas S."/>
            <person name="Albert R."/>
            <person name="Binder M."/>
            <person name="Bloem J."/>
            <person name="Labutti K."/>
            <person name="Salamov A."/>
            <person name="Andreopoulos B."/>
            <person name="Baker S."/>
            <person name="Barry K."/>
            <person name="Bills G."/>
            <person name="Bluhm B."/>
            <person name="Cannon C."/>
            <person name="Castanera R."/>
            <person name="Culley D."/>
            <person name="Daum C."/>
            <person name="Ezra D."/>
            <person name="Gonzalez J."/>
            <person name="Henrissat B."/>
            <person name="Kuo A."/>
            <person name="Liang C."/>
            <person name="Lipzen A."/>
            <person name="Lutzoni F."/>
            <person name="Magnuson J."/>
            <person name="Mondo S."/>
            <person name="Nolan M."/>
            <person name="Ohm R."/>
            <person name="Pangilinan J."/>
            <person name="Park H.-J."/>
            <person name="Ramirez L."/>
            <person name="Alfaro M."/>
            <person name="Sun H."/>
            <person name="Tritt A."/>
            <person name="Yoshinaga Y."/>
            <person name="Zwiers L.-H."/>
            <person name="Turgeon B."/>
            <person name="Goodwin S."/>
            <person name="Spatafora J."/>
            <person name="Crous P."/>
            <person name="Grigoriev I."/>
        </authorList>
    </citation>
    <scope>NUCLEOTIDE SEQUENCE</scope>
    <source>
        <strain evidence="2">CBS 123094</strain>
    </source>
</reference>